<organism evidence="1 2">
    <name type="scientific">Hygrophoropsis aurantiaca</name>
    <dbReference type="NCBI Taxonomy" id="72124"/>
    <lineage>
        <taxon>Eukaryota</taxon>
        <taxon>Fungi</taxon>
        <taxon>Dikarya</taxon>
        <taxon>Basidiomycota</taxon>
        <taxon>Agaricomycotina</taxon>
        <taxon>Agaricomycetes</taxon>
        <taxon>Agaricomycetidae</taxon>
        <taxon>Boletales</taxon>
        <taxon>Coniophorineae</taxon>
        <taxon>Hygrophoropsidaceae</taxon>
        <taxon>Hygrophoropsis</taxon>
    </lineage>
</organism>
<evidence type="ECO:0000313" key="1">
    <source>
        <dbReference type="EMBL" id="KAH7906775.1"/>
    </source>
</evidence>
<dbReference type="EMBL" id="MU267977">
    <property type="protein sequence ID" value="KAH7906775.1"/>
    <property type="molecule type" value="Genomic_DNA"/>
</dbReference>
<reference evidence="1" key="1">
    <citation type="journal article" date="2021" name="New Phytol.">
        <title>Evolutionary innovations through gain and loss of genes in the ectomycorrhizal Boletales.</title>
        <authorList>
            <person name="Wu G."/>
            <person name="Miyauchi S."/>
            <person name="Morin E."/>
            <person name="Kuo A."/>
            <person name="Drula E."/>
            <person name="Varga T."/>
            <person name="Kohler A."/>
            <person name="Feng B."/>
            <person name="Cao Y."/>
            <person name="Lipzen A."/>
            <person name="Daum C."/>
            <person name="Hundley H."/>
            <person name="Pangilinan J."/>
            <person name="Johnson J."/>
            <person name="Barry K."/>
            <person name="LaButti K."/>
            <person name="Ng V."/>
            <person name="Ahrendt S."/>
            <person name="Min B."/>
            <person name="Choi I.G."/>
            <person name="Park H."/>
            <person name="Plett J.M."/>
            <person name="Magnuson J."/>
            <person name="Spatafora J.W."/>
            <person name="Nagy L.G."/>
            <person name="Henrissat B."/>
            <person name="Grigoriev I.V."/>
            <person name="Yang Z.L."/>
            <person name="Xu J."/>
            <person name="Martin F.M."/>
        </authorList>
    </citation>
    <scope>NUCLEOTIDE SEQUENCE</scope>
    <source>
        <strain evidence="1">ATCC 28755</strain>
    </source>
</reference>
<comment type="caution">
    <text evidence="1">The sequence shown here is derived from an EMBL/GenBank/DDBJ whole genome shotgun (WGS) entry which is preliminary data.</text>
</comment>
<keyword evidence="2" id="KW-1185">Reference proteome</keyword>
<name>A0ACB7ZZS3_9AGAM</name>
<accession>A0ACB7ZZS3</accession>
<evidence type="ECO:0000313" key="2">
    <source>
        <dbReference type="Proteomes" id="UP000790377"/>
    </source>
</evidence>
<gene>
    <name evidence="1" type="ORF">BJ138DRAFT_1137842</name>
</gene>
<proteinExistence type="predicted"/>
<protein>
    <submittedName>
        <fullName evidence="1">Uncharacterized protein</fullName>
    </submittedName>
</protein>
<dbReference type="Proteomes" id="UP000790377">
    <property type="component" value="Unassembled WGS sequence"/>
</dbReference>
<sequence length="247" mass="26414">MSQCGGGWLFPLDAAQIASFCLWHLTPTTLQIQLQIQLGQTAHRLGDRVLWGGGGSLKRGCGTAVQNGKCEHTILTCHISAQAHLKSSQIGSRITFVHTSTAEILAADSTVYDIAILAHSFWYFSPSAIRDTLRAGAAPHLLAALAQAALEYRIRDSTSIIRTVVCSEAVKALARTAGFALESESTVVLPEGMMDGQREVGVVLGQVSGRVEAAVEDERERGVVLAMRDVVRADKEGESYGRLGGKV</sequence>